<dbReference type="PANTHER" id="PTHR15615:SF36">
    <property type="entry name" value="PHO85 CYCLIN-5"/>
    <property type="match status" value="1"/>
</dbReference>
<dbReference type="KEGG" id="ncs:NCAS_0F02840"/>
<evidence type="ECO:0000313" key="2">
    <source>
        <dbReference type="EMBL" id="CCC70768.1"/>
    </source>
</evidence>
<dbReference type="InterPro" id="IPR036915">
    <property type="entry name" value="Cyclin-like_sf"/>
</dbReference>
<dbReference type="eggNOG" id="KOG1674">
    <property type="taxonomic scope" value="Eukaryota"/>
</dbReference>
<dbReference type="GO" id="GO:0016538">
    <property type="term" value="F:cyclin-dependent protein serine/threonine kinase regulator activity"/>
    <property type="evidence" value="ECO:0007669"/>
    <property type="project" value="TreeGrafter"/>
</dbReference>
<dbReference type="OrthoDB" id="286814at2759"/>
<dbReference type="InterPro" id="IPR006671">
    <property type="entry name" value="Cyclin_N"/>
</dbReference>
<dbReference type="HOGENOM" id="CLU_101101_0_0_1"/>
<dbReference type="GeneID" id="96904416"/>
<dbReference type="AlphaFoldDB" id="G0VGZ7"/>
<dbReference type="FunCoup" id="G0VGZ7">
    <property type="interactions" value="146"/>
</dbReference>
<dbReference type="GO" id="GO:0019901">
    <property type="term" value="F:protein kinase binding"/>
    <property type="evidence" value="ECO:0007669"/>
    <property type="project" value="InterPro"/>
</dbReference>
<dbReference type="PANTHER" id="PTHR15615">
    <property type="match status" value="1"/>
</dbReference>
<dbReference type="InterPro" id="IPR013922">
    <property type="entry name" value="Cyclin_PHO80-like"/>
</dbReference>
<reference evidence="2 3" key="1">
    <citation type="journal article" date="2011" name="Proc. Natl. Acad. Sci. U.S.A.">
        <title>Evolutionary erosion of yeast sex chromosomes by mating-type switching accidents.</title>
        <authorList>
            <person name="Gordon J.L."/>
            <person name="Armisen D."/>
            <person name="Proux-Wera E."/>
            <person name="Oheigeartaigh S.S."/>
            <person name="Byrne K.P."/>
            <person name="Wolfe K.H."/>
        </authorList>
    </citation>
    <scope>NUCLEOTIDE SEQUENCE [LARGE SCALE GENOMIC DNA]</scope>
    <source>
        <strain evidence="3">ATCC 76901 / BCRC 22586 / CBS 4309 / NBRC 1992 / NRRL Y-12630</strain>
    </source>
</reference>
<gene>
    <name evidence="2" type="primary">NCAS0F02840</name>
    <name evidence="2" type="ordered locus">NCAS_0F02840</name>
</gene>
<dbReference type="Proteomes" id="UP000001640">
    <property type="component" value="Chromosome 6"/>
</dbReference>
<dbReference type="SUPFAM" id="SSF47954">
    <property type="entry name" value="Cyclin-like"/>
    <property type="match status" value="1"/>
</dbReference>
<dbReference type="STRING" id="1064592.G0VGZ7"/>
<organism evidence="2 3">
    <name type="scientific">Naumovozyma castellii</name>
    <name type="common">Yeast</name>
    <name type="synonym">Saccharomyces castellii</name>
    <dbReference type="NCBI Taxonomy" id="27288"/>
    <lineage>
        <taxon>Eukaryota</taxon>
        <taxon>Fungi</taxon>
        <taxon>Dikarya</taxon>
        <taxon>Ascomycota</taxon>
        <taxon>Saccharomycotina</taxon>
        <taxon>Saccharomycetes</taxon>
        <taxon>Saccharomycetales</taxon>
        <taxon>Saccharomycetaceae</taxon>
        <taxon>Naumovozyma</taxon>
    </lineage>
</organism>
<accession>G0VGZ7</accession>
<keyword evidence="3" id="KW-1185">Reference proteome</keyword>
<dbReference type="CDD" id="cd20557">
    <property type="entry name" value="CYCLIN_ScPCL1-like"/>
    <property type="match status" value="1"/>
</dbReference>
<dbReference type="RefSeq" id="XP_003677123.1">
    <property type="nucleotide sequence ID" value="XM_003677075.1"/>
</dbReference>
<dbReference type="OMA" id="MERWCLK"/>
<dbReference type="Pfam" id="PF00134">
    <property type="entry name" value="Cyclin_N"/>
    <property type="match status" value="1"/>
</dbReference>
<dbReference type="Gene3D" id="1.10.472.10">
    <property type="entry name" value="Cyclin-like"/>
    <property type="match status" value="1"/>
</dbReference>
<protein>
    <recommendedName>
        <fullName evidence="1">Cyclin N-terminal domain-containing protein</fullName>
    </recommendedName>
</protein>
<dbReference type="GO" id="GO:0005634">
    <property type="term" value="C:nucleus"/>
    <property type="evidence" value="ECO:0007669"/>
    <property type="project" value="TreeGrafter"/>
</dbReference>
<reference key="2">
    <citation type="submission" date="2011-08" db="EMBL/GenBank/DDBJ databases">
        <title>Genome sequence of Naumovozyma castellii.</title>
        <authorList>
            <person name="Gordon J.L."/>
            <person name="Armisen D."/>
            <person name="Proux-Wera E."/>
            <person name="OhEigeartaigh S.S."/>
            <person name="Byrne K.P."/>
            <person name="Wolfe K.H."/>
        </authorList>
    </citation>
    <scope>NUCLEOTIDE SEQUENCE</scope>
    <source>
        <strain>Type strain:CBS 4309</strain>
    </source>
</reference>
<dbReference type="EMBL" id="HE576757">
    <property type="protein sequence ID" value="CCC70768.1"/>
    <property type="molecule type" value="Genomic_DNA"/>
</dbReference>
<evidence type="ECO:0000259" key="1">
    <source>
        <dbReference type="Pfam" id="PF00134"/>
    </source>
</evidence>
<sequence>MEQVTPITKEDVKNQLLTDKKFRSTLNSNCIYQTPPYEPTQHNHNISGKISSPSSPSSSNKLFIINIASFLSTTSKDYSTPTIPNDFKSTLPFLNEIIKRSKSNKKIVLLATFYFHRLHSNIKNTSADSAGKIPDFAHSIKRTFLNCLILAHKFSNDITFSMKTWSLITGLQPKNISTMERWCLKKLNFQLFVSNEQLLSWETETFLKNNSSSIGRKKHSLSNDFPPDENFKGYM</sequence>
<proteinExistence type="predicted"/>
<dbReference type="GO" id="GO:0000307">
    <property type="term" value="C:cyclin-dependent protein kinase holoenzyme complex"/>
    <property type="evidence" value="ECO:0007669"/>
    <property type="project" value="TreeGrafter"/>
</dbReference>
<name>G0VGZ7_NAUCA</name>
<feature type="domain" description="Cyclin N-terminal" evidence="1">
    <location>
        <begin position="90"/>
        <end position="191"/>
    </location>
</feature>
<dbReference type="InParanoid" id="G0VGZ7"/>
<evidence type="ECO:0000313" key="3">
    <source>
        <dbReference type="Proteomes" id="UP000001640"/>
    </source>
</evidence>